<comment type="caution">
    <text evidence="2">The sequence shown here is derived from an EMBL/GenBank/DDBJ whole genome shotgun (WGS) entry which is preliminary data.</text>
</comment>
<protein>
    <submittedName>
        <fullName evidence="2">Aldo/keto reductase</fullName>
    </submittedName>
</protein>
<dbReference type="EMBL" id="JBGOOW010000002">
    <property type="protein sequence ID" value="MEZ8179846.1"/>
    <property type="molecule type" value="Genomic_DNA"/>
</dbReference>
<dbReference type="PANTHER" id="PTHR43312:SF1">
    <property type="entry name" value="NADP-DEPENDENT OXIDOREDUCTASE DOMAIN-CONTAINING PROTEIN"/>
    <property type="match status" value="1"/>
</dbReference>
<dbReference type="PANTHER" id="PTHR43312">
    <property type="entry name" value="D-THREO-ALDOSE 1-DEHYDROGENASE"/>
    <property type="match status" value="1"/>
</dbReference>
<proteinExistence type="predicted"/>
<dbReference type="SUPFAM" id="SSF51430">
    <property type="entry name" value="NAD(P)-linked oxidoreductase"/>
    <property type="match status" value="1"/>
</dbReference>
<name>A0ABV4LN29_VIBSP</name>
<evidence type="ECO:0000313" key="2">
    <source>
        <dbReference type="EMBL" id="MEZ8179846.1"/>
    </source>
</evidence>
<dbReference type="Gene3D" id="3.20.20.100">
    <property type="entry name" value="NADP-dependent oxidoreductase domain"/>
    <property type="match status" value="1"/>
</dbReference>
<evidence type="ECO:0000259" key="1">
    <source>
        <dbReference type="Pfam" id="PF00248"/>
    </source>
</evidence>
<reference evidence="2 3" key="1">
    <citation type="submission" date="2024-06" db="EMBL/GenBank/DDBJ databases">
        <authorList>
            <person name="Steensen K."/>
            <person name="Seneca J."/>
            <person name="Bartlau N."/>
            <person name="Yu A.X."/>
            <person name="Polz M.F."/>
        </authorList>
    </citation>
    <scope>NUCLEOTIDE SEQUENCE [LARGE SCALE GENOMIC DNA]</scope>
    <source>
        <strain evidence="2 3">1F145</strain>
    </source>
</reference>
<dbReference type="Pfam" id="PF00248">
    <property type="entry name" value="Aldo_ket_red"/>
    <property type="match status" value="1"/>
</dbReference>
<feature type="domain" description="NADP-dependent oxidoreductase" evidence="1">
    <location>
        <begin position="42"/>
        <end position="208"/>
    </location>
</feature>
<keyword evidence="3" id="KW-1185">Reference proteome</keyword>
<sequence length="252" mass="28333">MSEASSAVSRLGLGCFKFGRNFGVKYPCGDGYELPCFDNICHILEQASKLGINLLDLAPSYGNAEQVIGKALAETNLGSEFKISSKFGEFCNGSELYYSNNIDNLTRSFFTSLKRLNREKLDYLFLHHDKLFNDDVFALMLDLKSNGFVDNIGVSVTTPQAALRIHNHVDTLFVPYNIQYRDFESFLKVARKGSVFIKKPLSSGFISEPDKIRENFLQLLSFESVKSCIFSTTKVENMKVNVSSIQHCLQNV</sequence>
<evidence type="ECO:0000313" key="3">
    <source>
        <dbReference type="Proteomes" id="UP001569200"/>
    </source>
</evidence>
<gene>
    <name evidence="2" type="ORF">ACED33_04090</name>
</gene>
<dbReference type="InterPro" id="IPR023210">
    <property type="entry name" value="NADP_OxRdtase_dom"/>
</dbReference>
<dbReference type="Proteomes" id="UP001569200">
    <property type="component" value="Unassembled WGS sequence"/>
</dbReference>
<accession>A0ABV4LN29</accession>
<dbReference type="InterPro" id="IPR036812">
    <property type="entry name" value="NAD(P)_OxRdtase_dom_sf"/>
</dbReference>
<organism evidence="2 3">
    <name type="scientific">Vibrio splendidus</name>
    <dbReference type="NCBI Taxonomy" id="29497"/>
    <lineage>
        <taxon>Bacteria</taxon>
        <taxon>Pseudomonadati</taxon>
        <taxon>Pseudomonadota</taxon>
        <taxon>Gammaproteobacteria</taxon>
        <taxon>Vibrionales</taxon>
        <taxon>Vibrionaceae</taxon>
        <taxon>Vibrio</taxon>
    </lineage>
</organism>
<dbReference type="RefSeq" id="WP_368084325.1">
    <property type="nucleotide sequence ID" value="NZ_JBGONW010000003.1"/>
</dbReference>
<dbReference type="InterPro" id="IPR053135">
    <property type="entry name" value="AKR2_Oxidoreductase"/>
</dbReference>